<keyword evidence="8" id="KW-0812">Transmembrane</keyword>
<proteinExistence type="predicted"/>
<dbReference type="Proteomes" id="UP001597295">
    <property type="component" value="Unassembled WGS sequence"/>
</dbReference>
<dbReference type="SMART" id="SM00448">
    <property type="entry name" value="REC"/>
    <property type="match status" value="1"/>
</dbReference>
<evidence type="ECO:0000259" key="11">
    <source>
        <dbReference type="PROSITE" id="PS50112"/>
    </source>
</evidence>
<dbReference type="PROSITE" id="PS50110">
    <property type="entry name" value="RESPONSE_REGULATORY"/>
    <property type="match status" value="1"/>
</dbReference>
<feature type="domain" description="Histidine kinase" evidence="9">
    <location>
        <begin position="505"/>
        <end position="722"/>
    </location>
</feature>
<dbReference type="CDD" id="cd17546">
    <property type="entry name" value="REC_hyHK_CKI1_RcsC-like"/>
    <property type="match status" value="1"/>
</dbReference>
<dbReference type="Gene3D" id="3.30.450.20">
    <property type="entry name" value="PAS domain"/>
    <property type="match status" value="2"/>
</dbReference>
<accession>A0ABW5DN01</accession>
<evidence type="ECO:0000256" key="4">
    <source>
        <dbReference type="ARBA" id="ARBA00023012"/>
    </source>
</evidence>
<evidence type="ECO:0000259" key="9">
    <source>
        <dbReference type="PROSITE" id="PS50109"/>
    </source>
</evidence>
<dbReference type="PROSITE" id="PS50113">
    <property type="entry name" value="PAC"/>
    <property type="match status" value="1"/>
</dbReference>
<keyword evidence="8" id="KW-0472">Membrane</keyword>
<dbReference type="InterPro" id="IPR005467">
    <property type="entry name" value="His_kinase_dom"/>
</dbReference>
<organism evidence="14 15">
    <name type="scientific">Lacibacterium aquatile</name>
    <dbReference type="NCBI Taxonomy" id="1168082"/>
    <lineage>
        <taxon>Bacteria</taxon>
        <taxon>Pseudomonadati</taxon>
        <taxon>Pseudomonadota</taxon>
        <taxon>Alphaproteobacteria</taxon>
        <taxon>Rhodospirillales</taxon>
        <taxon>Rhodospirillaceae</taxon>
    </lineage>
</organism>
<dbReference type="InterPro" id="IPR011006">
    <property type="entry name" value="CheY-like_superfamily"/>
</dbReference>
<dbReference type="SMART" id="SM00388">
    <property type="entry name" value="HisKA"/>
    <property type="match status" value="1"/>
</dbReference>
<dbReference type="PROSITE" id="PS50112">
    <property type="entry name" value="PAS"/>
    <property type="match status" value="1"/>
</dbReference>
<dbReference type="InterPro" id="IPR036641">
    <property type="entry name" value="HPT_dom_sf"/>
</dbReference>
<evidence type="ECO:0000256" key="6">
    <source>
        <dbReference type="PROSITE-ProRule" id="PRU00169"/>
    </source>
</evidence>
<dbReference type="PROSITE" id="PS50109">
    <property type="entry name" value="HIS_KIN"/>
    <property type="match status" value="1"/>
</dbReference>
<dbReference type="CDD" id="cd00130">
    <property type="entry name" value="PAS"/>
    <property type="match status" value="1"/>
</dbReference>
<dbReference type="Pfam" id="PF02518">
    <property type="entry name" value="HATPase_c"/>
    <property type="match status" value="1"/>
</dbReference>
<keyword evidence="15" id="KW-1185">Reference proteome</keyword>
<dbReference type="Pfam" id="PF00512">
    <property type="entry name" value="HisKA"/>
    <property type="match status" value="1"/>
</dbReference>
<feature type="domain" description="PAS" evidence="11">
    <location>
        <begin position="347"/>
        <end position="393"/>
    </location>
</feature>
<dbReference type="SUPFAM" id="SSF55874">
    <property type="entry name" value="ATPase domain of HSP90 chaperone/DNA topoisomerase II/histidine kinase"/>
    <property type="match status" value="1"/>
</dbReference>
<dbReference type="SUPFAM" id="SSF55785">
    <property type="entry name" value="PYP-like sensor domain (PAS domain)"/>
    <property type="match status" value="2"/>
</dbReference>
<dbReference type="Gene3D" id="1.20.120.160">
    <property type="entry name" value="HPT domain"/>
    <property type="match status" value="1"/>
</dbReference>
<dbReference type="InterPro" id="IPR035965">
    <property type="entry name" value="PAS-like_dom_sf"/>
</dbReference>
<dbReference type="InterPro" id="IPR036097">
    <property type="entry name" value="HisK_dim/P_sf"/>
</dbReference>
<dbReference type="InterPro" id="IPR003661">
    <property type="entry name" value="HisK_dim/P_dom"/>
</dbReference>
<dbReference type="InterPro" id="IPR008207">
    <property type="entry name" value="Sig_transdc_His_kin_Hpt_dom"/>
</dbReference>
<dbReference type="Pfam" id="PF08448">
    <property type="entry name" value="PAS_4"/>
    <property type="match status" value="1"/>
</dbReference>
<reference evidence="15" key="1">
    <citation type="journal article" date="2019" name="Int. J. Syst. Evol. Microbiol.">
        <title>The Global Catalogue of Microorganisms (GCM) 10K type strain sequencing project: providing services to taxonomists for standard genome sequencing and annotation.</title>
        <authorList>
            <consortium name="The Broad Institute Genomics Platform"/>
            <consortium name="The Broad Institute Genome Sequencing Center for Infectious Disease"/>
            <person name="Wu L."/>
            <person name="Ma J."/>
        </authorList>
    </citation>
    <scope>NUCLEOTIDE SEQUENCE [LARGE SCALE GENOMIC DNA]</scope>
    <source>
        <strain evidence="15">CGMCC 1.19062</strain>
    </source>
</reference>
<keyword evidence="8" id="KW-1133">Transmembrane helix</keyword>
<evidence type="ECO:0000256" key="7">
    <source>
        <dbReference type="SAM" id="Coils"/>
    </source>
</evidence>
<dbReference type="InterPro" id="IPR036890">
    <property type="entry name" value="HATPase_C_sf"/>
</dbReference>
<evidence type="ECO:0000313" key="14">
    <source>
        <dbReference type="EMBL" id="MFD2262513.1"/>
    </source>
</evidence>
<keyword evidence="3 6" id="KW-0597">Phosphoprotein</keyword>
<evidence type="ECO:0000256" key="5">
    <source>
        <dbReference type="PROSITE-ProRule" id="PRU00110"/>
    </source>
</evidence>
<dbReference type="CDD" id="cd00082">
    <property type="entry name" value="HisKA"/>
    <property type="match status" value="1"/>
</dbReference>
<dbReference type="EC" id="2.7.13.3" evidence="2"/>
<evidence type="ECO:0000259" key="13">
    <source>
        <dbReference type="PROSITE" id="PS50894"/>
    </source>
</evidence>
<dbReference type="Pfam" id="PF01627">
    <property type="entry name" value="Hpt"/>
    <property type="match status" value="1"/>
</dbReference>
<dbReference type="SUPFAM" id="SSF52172">
    <property type="entry name" value="CheY-like"/>
    <property type="match status" value="1"/>
</dbReference>
<dbReference type="NCBIfam" id="TIGR00229">
    <property type="entry name" value="sensory_box"/>
    <property type="match status" value="1"/>
</dbReference>
<keyword evidence="14" id="KW-0547">Nucleotide-binding</keyword>
<dbReference type="Gene3D" id="3.40.50.2300">
    <property type="match status" value="1"/>
</dbReference>
<keyword evidence="14" id="KW-0067">ATP-binding</keyword>
<evidence type="ECO:0000256" key="3">
    <source>
        <dbReference type="ARBA" id="ARBA00022553"/>
    </source>
</evidence>
<feature type="coiled-coil region" evidence="7">
    <location>
        <begin position="457"/>
        <end position="498"/>
    </location>
</feature>
<evidence type="ECO:0000256" key="1">
    <source>
        <dbReference type="ARBA" id="ARBA00000085"/>
    </source>
</evidence>
<feature type="modified residue" description="Phosphohistidine" evidence="5">
    <location>
        <position position="1074"/>
    </location>
</feature>
<evidence type="ECO:0000256" key="2">
    <source>
        <dbReference type="ARBA" id="ARBA00012438"/>
    </source>
</evidence>
<feature type="domain" description="PAC" evidence="12">
    <location>
        <begin position="294"/>
        <end position="346"/>
    </location>
</feature>
<evidence type="ECO:0000259" key="12">
    <source>
        <dbReference type="PROSITE" id="PS50113"/>
    </source>
</evidence>
<dbReference type="SMART" id="SM00387">
    <property type="entry name" value="HATPase_c"/>
    <property type="match status" value="1"/>
</dbReference>
<dbReference type="InterPro" id="IPR004358">
    <property type="entry name" value="Sig_transdc_His_kin-like_C"/>
</dbReference>
<evidence type="ECO:0000256" key="8">
    <source>
        <dbReference type="SAM" id="Phobius"/>
    </source>
</evidence>
<dbReference type="PROSITE" id="PS50894">
    <property type="entry name" value="HPT"/>
    <property type="match status" value="1"/>
</dbReference>
<dbReference type="PRINTS" id="PR00344">
    <property type="entry name" value="BCTRLSENSOR"/>
</dbReference>
<dbReference type="Gene3D" id="1.10.287.130">
    <property type="match status" value="1"/>
</dbReference>
<dbReference type="InterPro" id="IPR000014">
    <property type="entry name" value="PAS"/>
</dbReference>
<keyword evidence="7" id="KW-0175">Coiled coil</keyword>
<dbReference type="SMART" id="SM00091">
    <property type="entry name" value="PAS"/>
    <property type="match status" value="2"/>
</dbReference>
<feature type="transmembrane region" description="Helical" evidence="8">
    <location>
        <begin position="6"/>
        <end position="30"/>
    </location>
</feature>
<evidence type="ECO:0000259" key="10">
    <source>
        <dbReference type="PROSITE" id="PS50110"/>
    </source>
</evidence>
<evidence type="ECO:0000313" key="15">
    <source>
        <dbReference type="Proteomes" id="UP001597295"/>
    </source>
</evidence>
<dbReference type="PANTHER" id="PTHR45339">
    <property type="entry name" value="HYBRID SIGNAL TRANSDUCTION HISTIDINE KINASE J"/>
    <property type="match status" value="1"/>
</dbReference>
<dbReference type="InterPro" id="IPR000700">
    <property type="entry name" value="PAS-assoc_C"/>
</dbReference>
<dbReference type="Pfam" id="PF12860">
    <property type="entry name" value="PAS_7"/>
    <property type="match status" value="1"/>
</dbReference>
<dbReference type="PANTHER" id="PTHR45339:SF5">
    <property type="entry name" value="HISTIDINE KINASE"/>
    <property type="match status" value="1"/>
</dbReference>
<dbReference type="RefSeq" id="WP_379875473.1">
    <property type="nucleotide sequence ID" value="NZ_JBHUIP010000004.1"/>
</dbReference>
<feature type="domain" description="HPt" evidence="13">
    <location>
        <begin position="1033"/>
        <end position="1128"/>
    </location>
</feature>
<dbReference type="Gene3D" id="3.30.565.10">
    <property type="entry name" value="Histidine kinase-like ATPase, C-terminal domain"/>
    <property type="match status" value="1"/>
</dbReference>
<dbReference type="InterPro" id="IPR013656">
    <property type="entry name" value="PAS_4"/>
</dbReference>
<dbReference type="Pfam" id="PF00072">
    <property type="entry name" value="Response_reg"/>
    <property type="match status" value="1"/>
</dbReference>
<dbReference type="EMBL" id="JBHUIP010000004">
    <property type="protein sequence ID" value="MFD2262513.1"/>
    <property type="molecule type" value="Genomic_DNA"/>
</dbReference>
<dbReference type="GO" id="GO:0005524">
    <property type="term" value="F:ATP binding"/>
    <property type="evidence" value="ECO:0007669"/>
    <property type="project" value="UniProtKB-KW"/>
</dbReference>
<dbReference type="InterPro" id="IPR003594">
    <property type="entry name" value="HATPase_dom"/>
</dbReference>
<keyword evidence="4" id="KW-0902">Two-component regulatory system</keyword>
<sequence>MRSRFNRIYVGLAVILLGLVFAIFLVTIGIRSIIAERSERDAQIMVTLTSLQSLAITAQTRIAQTDADAVKTLNGRLMDEWRRFDTWVARVWHRQDPAHSDATAPAGVLRLYEHLNDLGAVVETLSTYPIPLPLRERPVRSAEIQALVIDNLFPELQAIQALEYRAADAKLLQYNRLQLALVVAIILVILIEAMAVVLPSIRRGFGAIVAAETSAAGARAARARMERWTRVATDWFWETDDSLRIRMVSPDIAQLGLDPEEIIGSYHLEWMESDPDRAKVEQHIYDLEARRPFRDLEISYRDPDDREHILLLAGMPIFGADERFEGYVGVARDVTYRIELERAVAAKSAILQAATESVPDGMAVFDRTNDLVVWNTAIWRLTGIDPDSVLSQSGKGEALIAAFKEARILTDEQLAAMMMGDHIGSEVRLADDRYLDIRGRPIPTGGYVLVAEDVSNRKLHEREREEASLKLEEHARQLAAALRAAEVAQAQAETANKAKTDFLANVSHEIRTPMNGILGLSELLSETQLSQQQRDYVGSVRESAEILLALINDLLDVSKLEEGRIELEAIQFELSSVLEGAFDLVAPRGHARGLALHLDLSAELDRAYVGDPTRLRQVVLNLLGNAVKFTEIGEIRLSASRTDDGLIRFAVTDTGMGMTEDTRERLFAKFTQADETITRRFGGTGLGLAICRQLVELMGGSIGVESEIGLGSEFWFTVPLTFAEDTEDHRPTLADLTIGVVDRSGTGMRIAQRLLSEAGASVLPFDDTQSLADSALTGPPLDAVLFVANDTSYADALYEQLKYLPSLPGQPPLILIGPVVRRPPASLSPRFDAILSAPFGRRVLVDAVATACGRRLLASVEPLAARPGLAADRPRRILLVEDNPINQKVAFGYLKQPGLTIDLAETGEAAVTLAGAVRYDAILLDLQLPGIDGREAAKRIRALPDRSGQVPIIAMTANAMRGVREELLAQGMDDYLSKPIDRNTLETKLRRAFNLEGRGLEEVAELPVEPQKAVVPMVSGLLPLDVARLAELQAILPAKEMLELISDVITLAESRAARIQEEDAGLETIIRDAHDLAGSSGNFGLMQIESLARALEEAARKGKTADVEELRAALVTPVEIGLAALRAWQSALMVA</sequence>
<name>A0ABW5DN01_9PROT</name>
<feature type="modified residue" description="4-aspartylphosphate" evidence="6">
    <location>
        <position position="925"/>
    </location>
</feature>
<comment type="caution">
    <text evidence="14">The sequence shown here is derived from an EMBL/GenBank/DDBJ whole genome shotgun (WGS) entry which is preliminary data.</text>
</comment>
<dbReference type="CDD" id="cd16922">
    <property type="entry name" value="HATPase_EvgS-ArcB-TorS-like"/>
    <property type="match status" value="1"/>
</dbReference>
<gene>
    <name evidence="14" type="ORF">ACFSM5_06400</name>
</gene>
<protein>
    <recommendedName>
        <fullName evidence="2">histidine kinase</fullName>
        <ecNumber evidence="2">2.7.13.3</ecNumber>
    </recommendedName>
</protein>
<dbReference type="SUPFAM" id="SSF47384">
    <property type="entry name" value="Homodimeric domain of signal transducing histidine kinase"/>
    <property type="match status" value="1"/>
</dbReference>
<feature type="transmembrane region" description="Helical" evidence="8">
    <location>
        <begin position="179"/>
        <end position="198"/>
    </location>
</feature>
<feature type="domain" description="Response regulatory" evidence="10">
    <location>
        <begin position="876"/>
        <end position="993"/>
    </location>
</feature>
<dbReference type="InterPro" id="IPR001789">
    <property type="entry name" value="Sig_transdc_resp-reg_receiver"/>
</dbReference>
<dbReference type="SUPFAM" id="SSF47226">
    <property type="entry name" value="Histidine-containing phosphotransfer domain, HPT domain"/>
    <property type="match status" value="1"/>
</dbReference>
<comment type="catalytic activity">
    <reaction evidence="1">
        <text>ATP + protein L-histidine = ADP + protein N-phospho-L-histidine.</text>
        <dbReference type="EC" id="2.7.13.3"/>
    </reaction>
</comment>